<dbReference type="EMBL" id="VSSQ01006505">
    <property type="protein sequence ID" value="MPM32928.1"/>
    <property type="molecule type" value="Genomic_DNA"/>
</dbReference>
<evidence type="ECO:0000313" key="2">
    <source>
        <dbReference type="EMBL" id="MPM32928.1"/>
    </source>
</evidence>
<sequence>MARTVRTLEERIAILDEKISKKKTEIAKLESQKYALEHPVTIKDLVMKAKQSGMSPNEIAQKLGIDID</sequence>
<proteinExistence type="predicted"/>
<feature type="coiled-coil region" evidence="1">
    <location>
        <begin position="5"/>
        <end position="32"/>
    </location>
</feature>
<dbReference type="AlphaFoldDB" id="A0A644YY29"/>
<comment type="caution">
    <text evidence="2">The sequence shown here is derived from an EMBL/GenBank/DDBJ whole genome shotgun (WGS) entry which is preliminary data.</text>
</comment>
<evidence type="ECO:0000256" key="1">
    <source>
        <dbReference type="SAM" id="Coils"/>
    </source>
</evidence>
<reference evidence="2" key="1">
    <citation type="submission" date="2019-08" db="EMBL/GenBank/DDBJ databases">
        <authorList>
            <person name="Kucharzyk K."/>
            <person name="Murdoch R.W."/>
            <person name="Higgins S."/>
            <person name="Loffler F."/>
        </authorList>
    </citation>
    <scope>NUCLEOTIDE SEQUENCE</scope>
</reference>
<gene>
    <name evidence="2" type="ORF">SDC9_79495</name>
</gene>
<organism evidence="2">
    <name type="scientific">bioreactor metagenome</name>
    <dbReference type="NCBI Taxonomy" id="1076179"/>
    <lineage>
        <taxon>unclassified sequences</taxon>
        <taxon>metagenomes</taxon>
        <taxon>ecological metagenomes</taxon>
    </lineage>
</organism>
<name>A0A644YY29_9ZZZZ</name>
<keyword evidence="1" id="KW-0175">Coiled coil</keyword>
<accession>A0A644YY29</accession>
<protein>
    <submittedName>
        <fullName evidence="2">Uncharacterized protein</fullName>
    </submittedName>
</protein>